<dbReference type="Gene3D" id="2.60.40.420">
    <property type="entry name" value="Cupredoxins - blue copper proteins"/>
    <property type="match status" value="3"/>
</dbReference>
<dbReference type="InterPro" id="IPR033138">
    <property type="entry name" value="Cu_oxidase_CS"/>
</dbReference>
<dbReference type="InterPro" id="IPR011707">
    <property type="entry name" value="Cu-oxidase-like_N"/>
</dbReference>
<dbReference type="STRING" id="1183438.GKIL_0708"/>
<dbReference type="PANTHER" id="PTHR11709:SF2">
    <property type="entry name" value="MULTICOPPER OXIDASE LPR1"/>
    <property type="match status" value="1"/>
</dbReference>
<dbReference type="GO" id="GO:0005507">
    <property type="term" value="F:copper ion binding"/>
    <property type="evidence" value="ECO:0007669"/>
    <property type="project" value="InterPro"/>
</dbReference>
<dbReference type="CDD" id="cd13900">
    <property type="entry name" value="CuRO_3_Tth-MCO_like"/>
    <property type="match status" value="1"/>
</dbReference>
<dbReference type="GO" id="GO:0016491">
    <property type="term" value="F:oxidoreductase activity"/>
    <property type="evidence" value="ECO:0007669"/>
    <property type="project" value="UniProtKB-KW"/>
</dbReference>
<evidence type="ECO:0000256" key="3">
    <source>
        <dbReference type="SAM" id="SignalP"/>
    </source>
</evidence>
<feature type="domain" description="Plastocyanin-like" evidence="5">
    <location>
        <begin position="130"/>
        <end position="200"/>
    </location>
</feature>
<dbReference type="InterPro" id="IPR008972">
    <property type="entry name" value="Cupredoxin"/>
</dbReference>
<keyword evidence="3" id="KW-0732">Signal</keyword>
<name>U5QH62_GLOK1</name>
<keyword evidence="7" id="KW-1185">Reference proteome</keyword>
<dbReference type="InterPro" id="IPR011706">
    <property type="entry name" value="Cu-oxidase_C"/>
</dbReference>
<dbReference type="eggNOG" id="COG2132">
    <property type="taxonomic scope" value="Bacteria"/>
</dbReference>
<dbReference type="SUPFAM" id="SSF49503">
    <property type="entry name" value="Cupredoxins"/>
    <property type="match status" value="2"/>
</dbReference>
<dbReference type="CDD" id="cd13853">
    <property type="entry name" value="CuRO_1_Tth-MCO_like"/>
    <property type="match status" value="1"/>
</dbReference>
<proteinExistence type="predicted"/>
<evidence type="ECO:0000256" key="1">
    <source>
        <dbReference type="ARBA" id="ARBA00022723"/>
    </source>
</evidence>
<dbReference type="PANTHER" id="PTHR11709">
    <property type="entry name" value="MULTI-COPPER OXIDASE"/>
    <property type="match status" value="1"/>
</dbReference>
<sequence length="557" mass="61298">MKRVFWLGVGLALAWVAQMVARGAGPPASDGCPRPEAGSVAGAPALLRSRNGKLEATFVLRNAGSERFCLLYNGAVQSPTLWVAPGDKVVLRIHNALDRTAILPGAHQHPAGRLRNPCSGASADTSLLRTNLHYHGLNIPPTCHGDDVLGTTIADGATFEYRFQIPANEPPGLYWYHPHPHGLSEPQVLGGASGALVVRGIEQINPAVRGLPEQILILRDLAPKTEASAQGPRLCPDQDGSTRPAKDVSLNYVPVVYGDKRLAQIPLKANQRQFWRVLNAAADTYFDLQLRYDGEPQPLEVVAVDGVPTRKDDLGRAYPVTLRATHVLLPPAGRAEFIVRGPTSPVREAKLLTLAYDSGPDGDCDPERDLARIVVAAKQKLPALPVVGAAERPVRSMRFSRISVVQPVRTRRLYFSENNDKGEFYITEDRPGVEPKLFDPFFSQPNITVQQGSVEDWIVENRSRESHAFHIHQIHFQVLERDGKPTGDATQLRDTVDVPFWDGKATAYPRVKLRMDFRDPEIRGTFVYHCHILEHEDGGMMGTIEVARPNTVGARRP</sequence>
<dbReference type="KEGG" id="glj:GKIL_0708"/>
<dbReference type="PROSITE" id="PS00080">
    <property type="entry name" value="MULTICOPPER_OXIDASE2"/>
    <property type="match status" value="1"/>
</dbReference>
<dbReference type="Proteomes" id="UP000017396">
    <property type="component" value="Chromosome"/>
</dbReference>
<evidence type="ECO:0000313" key="6">
    <source>
        <dbReference type="EMBL" id="AGY56954.1"/>
    </source>
</evidence>
<evidence type="ECO:0000313" key="7">
    <source>
        <dbReference type="Proteomes" id="UP000017396"/>
    </source>
</evidence>
<feature type="domain" description="Plastocyanin-like" evidence="4">
    <location>
        <begin position="443"/>
        <end position="547"/>
    </location>
</feature>
<dbReference type="EMBL" id="CP003587">
    <property type="protein sequence ID" value="AGY56954.1"/>
    <property type="molecule type" value="Genomic_DNA"/>
</dbReference>
<dbReference type="HOGENOM" id="CLU_009100_3_1_3"/>
<dbReference type="RefSeq" id="WP_023172001.1">
    <property type="nucleotide sequence ID" value="NC_022600.1"/>
</dbReference>
<gene>
    <name evidence="6" type="primary">sufI</name>
    <name evidence="6" type="ORF">GKIL_0708</name>
</gene>
<accession>U5QH62</accession>
<evidence type="ECO:0000259" key="4">
    <source>
        <dbReference type="Pfam" id="PF07731"/>
    </source>
</evidence>
<dbReference type="AlphaFoldDB" id="U5QH62"/>
<dbReference type="InterPro" id="IPR002355">
    <property type="entry name" value="Cu_oxidase_Cu_BS"/>
</dbReference>
<evidence type="ECO:0000256" key="2">
    <source>
        <dbReference type="ARBA" id="ARBA00023002"/>
    </source>
</evidence>
<feature type="signal peptide" evidence="3">
    <location>
        <begin position="1"/>
        <end position="21"/>
    </location>
</feature>
<organism evidence="6 7">
    <name type="scientific">Gloeobacter kilaueensis (strain ATCC BAA-2537 / CCAP 1431/1 / ULC 316 / JS1)</name>
    <dbReference type="NCBI Taxonomy" id="1183438"/>
    <lineage>
        <taxon>Bacteria</taxon>
        <taxon>Bacillati</taxon>
        <taxon>Cyanobacteriota</taxon>
        <taxon>Cyanophyceae</taxon>
        <taxon>Gloeobacterales</taxon>
        <taxon>Gloeobacteraceae</taxon>
        <taxon>Gloeobacter</taxon>
    </lineage>
</organism>
<dbReference type="InterPro" id="IPR045087">
    <property type="entry name" value="Cu-oxidase_fam"/>
</dbReference>
<dbReference type="Pfam" id="PF07732">
    <property type="entry name" value="Cu-oxidase_3"/>
    <property type="match status" value="1"/>
</dbReference>
<reference evidence="6 7" key="1">
    <citation type="journal article" date="2013" name="PLoS ONE">
        <title>Cultivation and Complete Genome Sequencing of Gloeobacter kilaueensis sp. nov., from a Lava Cave in Kilauea Caldera, Hawai'i.</title>
        <authorList>
            <person name="Saw J.H."/>
            <person name="Schatz M."/>
            <person name="Brown M.V."/>
            <person name="Kunkel D.D."/>
            <person name="Foster J.S."/>
            <person name="Shick H."/>
            <person name="Christensen S."/>
            <person name="Hou S."/>
            <person name="Wan X."/>
            <person name="Donachie S.P."/>
        </authorList>
    </citation>
    <scope>NUCLEOTIDE SEQUENCE [LARGE SCALE GENOMIC DNA]</scope>
    <source>
        <strain evidence="7">JS</strain>
    </source>
</reference>
<keyword evidence="2" id="KW-0560">Oxidoreductase</keyword>
<dbReference type="Pfam" id="PF07731">
    <property type="entry name" value="Cu-oxidase_2"/>
    <property type="match status" value="1"/>
</dbReference>
<protein>
    <submittedName>
        <fullName evidence="6">Multicopper oxidase type 3</fullName>
    </submittedName>
</protein>
<dbReference type="OrthoDB" id="9757546at2"/>
<keyword evidence="1" id="KW-0479">Metal-binding</keyword>
<evidence type="ECO:0000259" key="5">
    <source>
        <dbReference type="Pfam" id="PF07732"/>
    </source>
</evidence>
<dbReference type="PROSITE" id="PS00079">
    <property type="entry name" value="MULTICOPPER_OXIDASE1"/>
    <property type="match status" value="1"/>
</dbReference>
<feature type="chain" id="PRO_5004663680" evidence="3">
    <location>
        <begin position="22"/>
        <end position="557"/>
    </location>
</feature>